<accession>A0ABX9RWH2</accession>
<name>A0ABX9RWH2_9ENTR</name>
<comment type="caution">
    <text evidence="1">The sequence shown here is derived from an EMBL/GenBank/DDBJ whole genome shotgun (WGS) entry which is preliminary data.</text>
</comment>
<organism evidence="1 2">
    <name type="scientific">Yokenella regensburgei</name>
    <dbReference type="NCBI Taxonomy" id="158877"/>
    <lineage>
        <taxon>Bacteria</taxon>
        <taxon>Pseudomonadati</taxon>
        <taxon>Pseudomonadota</taxon>
        <taxon>Gammaproteobacteria</taxon>
        <taxon>Enterobacterales</taxon>
        <taxon>Enterobacteriaceae</taxon>
        <taxon>Yokenella</taxon>
    </lineage>
</organism>
<proteinExistence type="predicted"/>
<evidence type="ECO:0000313" key="1">
    <source>
        <dbReference type="EMBL" id="RKR53204.1"/>
    </source>
</evidence>
<gene>
    <name evidence="1" type="ORF">C7387_4345</name>
</gene>
<protein>
    <submittedName>
        <fullName evidence="1">Uncharacterized protein</fullName>
    </submittedName>
</protein>
<keyword evidence="2" id="KW-1185">Reference proteome</keyword>
<dbReference type="RefSeq" id="WP_120817464.1">
    <property type="nucleotide sequence ID" value="NZ_RBIZ01000007.1"/>
</dbReference>
<evidence type="ECO:0000313" key="2">
    <source>
        <dbReference type="Proteomes" id="UP000267341"/>
    </source>
</evidence>
<reference evidence="1 2" key="1">
    <citation type="submission" date="2018-10" db="EMBL/GenBank/DDBJ databases">
        <title>Genomic Encyclopedia of Type Strains, Phase IV (KMG-IV): sequencing the most valuable type-strain genomes for metagenomic binning, comparative biology and taxonomic classification.</title>
        <authorList>
            <person name="Goeker M."/>
        </authorList>
    </citation>
    <scope>NUCLEOTIDE SEQUENCE [LARGE SCALE GENOMIC DNA]</scope>
    <source>
        <strain evidence="1 2">DSM 5079</strain>
    </source>
</reference>
<dbReference type="EMBL" id="RBIZ01000007">
    <property type="protein sequence ID" value="RKR53204.1"/>
    <property type="molecule type" value="Genomic_DNA"/>
</dbReference>
<sequence>MITSLDDDYADRLADLLEDMEGDGIDSVQMMMSWICGYVQGRLEGKEGSAYMYQFEDADMVIQITDPEETTAARLH</sequence>
<dbReference type="GeneID" id="66906303"/>
<dbReference type="Proteomes" id="UP000267341">
    <property type="component" value="Unassembled WGS sequence"/>
</dbReference>